<sequence>MRKFLLALGLVACASIASANDTAVTYTVDQDYDDVTFGLESAITDKGLVIDAVNHVSEMLERTKEDVGGTQTVFLKAEVFSFCSATLSRKVMEADPMNLQFCPYGIFVMQTPDAPDQTTIGYRILPEGPMKEVQALLDDIVQEAIN</sequence>
<dbReference type="EMBL" id="SULI01000016">
    <property type="protein sequence ID" value="TKZ18128.1"/>
    <property type="molecule type" value="Genomic_DNA"/>
</dbReference>
<dbReference type="Gene3D" id="3.30.310.70">
    <property type="entry name" value="TT1751-like domain"/>
    <property type="match status" value="1"/>
</dbReference>
<accession>A0A4U7MYF9</accession>
<dbReference type="InterPro" id="IPR035923">
    <property type="entry name" value="TT1751-like_sf"/>
</dbReference>
<feature type="signal peptide" evidence="1">
    <location>
        <begin position="1"/>
        <end position="19"/>
    </location>
</feature>
<protein>
    <submittedName>
        <fullName evidence="2">DUF302 domain-containing protein</fullName>
    </submittedName>
</protein>
<feature type="chain" id="PRO_5020735080" evidence="1">
    <location>
        <begin position="20"/>
        <end position="146"/>
    </location>
</feature>
<name>A0A4U7MYF9_9RHOB</name>
<reference evidence="2 3" key="1">
    <citation type="submission" date="2019-04" db="EMBL/GenBank/DDBJ databases">
        <title>Genome sequence of Pelagicola litoralis CL-ES2.</title>
        <authorList>
            <person name="Cao J."/>
        </authorList>
    </citation>
    <scope>NUCLEOTIDE SEQUENCE [LARGE SCALE GENOMIC DNA]</scope>
    <source>
        <strain evidence="2 3">CL-ES2</strain>
    </source>
</reference>
<organism evidence="2 3">
    <name type="scientific">Shimia litoralis</name>
    <dbReference type="NCBI Taxonomy" id="420403"/>
    <lineage>
        <taxon>Bacteria</taxon>
        <taxon>Pseudomonadati</taxon>
        <taxon>Pseudomonadota</taxon>
        <taxon>Alphaproteobacteria</taxon>
        <taxon>Rhodobacterales</taxon>
        <taxon>Roseobacteraceae</taxon>
    </lineage>
</organism>
<keyword evidence="1" id="KW-0732">Signal</keyword>
<dbReference type="RefSeq" id="WP_138016734.1">
    <property type="nucleotide sequence ID" value="NZ_SULI01000016.1"/>
</dbReference>
<gene>
    <name evidence="2" type="ORF">FAP39_12470</name>
</gene>
<proteinExistence type="predicted"/>
<keyword evidence="3" id="KW-1185">Reference proteome</keyword>
<evidence type="ECO:0000313" key="3">
    <source>
        <dbReference type="Proteomes" id="UP000306575"/>
    </source>
</evidence>
<dbReference type="Proteomes" id="UP000306575">
    <property type="component" value="Unassembled WGS sequence"/>
</dbReference>
<dbReference type="SUPFAM" id="SSF103247">
    <property type="entry name" value="TT1751-like"/>
    <property type="match status" value="1"/>
</dbReference>
<evidence type="ECO:0000256" key="1">
    <source>
        <dbReference type="SAM" id="SignalP"/>
    </source>
</evidence>
<dbReference type="OrthoDB" id="7363179at2"/>
<evidence type="ECO:0000313" key="2">
    <source>
        <dbReference type="EMBL" id="TKZ18128.1"/>
    </source>
</evidence>
<dbReference type="AlphaFoldDB" id="A0A4U7MYF9"/>
<comment type="caution">
    <text evidence="2">The sequence shown here is derived from an EMBL/GenBank/DDBJ whole genome shotgun (WGS) entry which is preliminary data.</text>
</comment>